<dbReference type="EMBL" id="FWYB01000007">
    <property type="protein sequence ID" value="SMC99040.1"/>
    <property type="molecule type" value="Genomic_DNA"/>
</dbReference>
<feature type="domain" description="Glycosyl transferase family 28 C-terminal" evidence="12">
    <location>
        <begin position="194"/>
        <end position="353"/>
    </location>
</feature>
<keyword evidence="4 10" id="KW-0808">Transferase</keyword>
<dbReference type="GO" id="GO:0009252">
    <property type="term" value="P:peptidoglycan biosynthetic process"/>
    <property type="evidence" value="ECO:0007669"/>
    <property type="project" value="UniProtKB-UniRule"/>
</dbReference>
<evidence type="ECO:0000256" key="2">
    <source>
        <dbReference type="ARBA" id="ARBA00022618"/>
    </source>
</evidence>
<keyword evidence="3 10" id="KW-0328">Glycosyltransferase</keyword>
<proteinExistence type="inferred from homology"/>
<keyword evidence="5 10" id="KW-0133">Cell shape</keyword>
<sequence length="372" mass="39904">MMRPTRIIISGGGTGGHIFPAISIANALKRMESGCEILFVGATGRMEMEKVPAAGYKIVGLNISGIQRGSVAKNLSLPFKLIGSVRKALQLIADFKPDVVVGVGGYASGPILFAASLKKVPYLIQEQNSYAGITNKWLGKNAAKVCVAFDGMEQFFPADRILKTGNPVRKDVVDVLNKHHAGAELLKLDPLKKTILVTGGSLGAATLNKSVEKHILDIIDADVQVIWQTGKYYYQGIIDRLGLDFNPNVRILEFLNKMDLAYAAADLIISRAGAGTIAELCLIKKPVILVPSPNVSEDHQTKNALALVHQGAALMITDRSAEDTLVKEALSLLMDKGRCKMYSDNIGKLALPDADSQIATQVMQLAGRGGNN</sequence>
<comment type="catalytic activity">
    <reaction evidence="10">
        <text>di-trans,octa-cis-undecaprenyl diphospho-N-acetyl-alpha-D-muramoyl-L-alanyl-D-glutamyl-meso-2,6-diaminopimeloyl-D-alanyl-D-alanine + UDP-N-acetyl-alpha-D-glucosamine = di-trans,octa-cis-undecaprenyl diphospho-[N-acetyl-alpha-D-glucosaminyl-(1-&gt;4)]-N-acetyl-alpha-D-muramoyl-L-alanyl-D-glutamyl-meso-2,6-diaminopimeloyl-D-alanyl-D-alanine + UDP + H(+)</text>
        <dbReference type="Rhea" id="RHEA:31227"/>
        <dbReference type="ChEBI" id="CHEBI:15378"/>
        <dbReference type="ChEBI" id="CHEBI:57705"/>
        <dbReference type="ChEBI" id="CHEBI:58223"/>
        <dbReference type="ChEBI" id="CHEBI:61387"/>
        <dbReference type="ChEBI" id="CHEBI:61388"/>
        <dbReference type="EC" id="2.4.1.227"/>
    </reaction>
</comment>
<dbReference type="GO" id="GO:0050511">
    <property type="term" value="F:undecaprenyldiphospho-muramoylpentapeptide beta-N-acetylglucosaminyltransferase activity"/>
    <property type="evidence" value="ECO:0007669"/>
    <property type="project" value="UniProtKB-UniRule"/>
</dbReference>
<dbReference type="SUPFAM" id="SSF53756">
    <property type="entry name" value="UDP-Glycosyltransferase/glycogen phosphorylase"/>
    <property type="match status" value="1"/>
</dbReference>
<feature type="domain" description="Glycosyltransferase family 28 N-terminal" evidence="11">
    <location>
        <begin position="7"/>
        <end position="146"/>
    </location>
</feature>
<dbReference type="GO" id="GO:0005975">
    <property type="term" value="P:carbohydrate metabolic process"/>
    <property type="evidence" value="ECO:0007669"/>
    <property type="project" value="InterPro"/>
</dbReference>
<dbReference type="Gene3D" id="3.40.50.2000">
    <property type="entry name" value="Glycogen Phosphorylase B"/>
    <property type="match status" value="2"/>
</dbReference>
<evidence type="ECO:0000256" key="8">
    <source>
        <dbReference type="ARBA" id="ARBA00023306"/>
    </source>
</evidence>
<dbReference type="STRING" id="475255.SAMN04488101_107240"/>
<keyword evidence="14" id="KW-1185">Reference proteome</keyword>
<dbReference type="Pfam" id="PF03033">
    <property type="entry name" value="Glyco_transf_28"/>
    <property type="match status" value="1"/>
</dbReference>
<keyword evidence="1 10" id="KW-1003">Cell membrane</keyword>
<dbReference type="UniPathway" id="UPA00219"/>
<protein>
    <recommendedName>
        <fullName evidence="10">UDP-N-acetylglucosamine--N-acetylmuramyl-(pentapeptide) pyrophosphoryl-undecaprenol N-acetylglucosamine transferase</fullName>
        <ecNumber evidence="10">2.4.1.227</ecNumber>
    </recommendedName>
    <alternativeName>
        <fullName evidence="10">Undecaprenyl-PP-MurNAc-pentapeptide-UDPGlcNAc GlcNAc transferase</fullName>
    </alternativeName>
</protein>
<feature type="binding site" evidence="10">
    <location>
        <position position="201"/>
    </location>
    <ligand>
        <name>UDP-N-acetyl-alpha-D-glucosamine</name>
        <dbReference type="ChEBI" id="CHEBI:57705"/>
    </ligand>
</feature>
<dbReference type="CDD" id="cd03785">
    <property type="entry name" value="GT28_MurG"/>
    <property type="match status" value="1"/>
</dbReference>
<organism evidence="13 14">
    <name type="scientific">Pedobacter nyackensis</name>
    <dbReference type="NCBI Taxonomy" id="475255"/>
    <lineage>
        <taxon>Bacteria</taxon>
        <taxon>Pseudomonadati</taxon>
        <taxon>Bacteroidota</taxon>
        <taxon>Sphingobacteriia</taxon>
        <taxon>Sphingobacteriales</taxon>
        <taxon>Sphingobacteriaceae</taxon>
        <taxon>Pedobacter</taxon>
    </lineage>
</organism>
<accession>A0A1W2DNJ4</accession>
<keyword evidence="9 10" id="KW-0961">Cell wall biogenesis/degradation</keyword>
<comment type="subcellular location">
    <subcellularLocation>
        <location evidence="10">Cell membrane</location>
        <topology evidence="10">Peripheral membrane protein</topology>
        <orientation evidence="10">Cytoplasmic side</orientation>
    </subcellularLocation>
</comment>
<dbReference type="GO" id="GO:0005886">
    <property type="term" value="C:plasma membrane"/>
    <property type="evidence" value="ECO:0007669"/>
    <property type="project" value="UniProtKB-SubCell"/>
</dbReference>
<evidence type="ECO:0000256" key="5">
    <source>
        <dbReference type="ARBA" id="ARBA00022960"/>
    </source>
</evidence>
<feature type="binding site" evidence="10">
    <location>
        <begin position="14"/>
        <end position="16"/>
    </location>
    <ligand>
        <name>UDP-N-acetyl-alpha-D-glucosamine</name>
        <dbReference type="ChEBI" id="CHEBI:57705"/>
    </ligand>
</feature>
<name>A0A1W2DNJ4_9SPHI</name>
<evidence type="ECO:0000256" key="7">
    <source>
        <dbReference type="ARBA" id="ARBA00023136"/>
    </source>
</evidence>
<comment type="caution">
    <text evidence="10">Lacks conserved residue(s) required for the propagation of feature annotation.</text>
</comment>
<evidence type="ECO:0000256" key="10">
    <source>
        <dbReference type="HAMAP-Rule" id="MF_00033"/>
    </source>
</evidence>
<reference evidence="13 14" key="1">
    <citation type="submission" date="2017-04" db="EMBL/GenBank/DDBJ databases">
        <authorList>
            <person name="Afonso C.L."/>
            <person name="Miller P.J."/>
            <person name="Scott M.A."/>
            <person name="Spackman E."/>
            <person name="Goraichik I."/>
            <person name="Dimitrov K.M."/>
            <person name="Suarez D.L."/>
            <person name="Swayne D.E."/>
        </authorList>
    </citation>
    <scope>NUCLEOTIDE SEQUENCE [LARGE SCALE GENOMIC DNA]</scope>
    <source>
        <strain evidence="13 14">DSM 19625</strain>
    </source>
</reference>
<evidence type="ECO:0000256" key="6">
    <source>
        <dbReference type="ARBA" id="ARBA00022984"/>
    </source>
</evidence>
<keyword evidence="7 10" id="KW-0472">Membrane</keyword>
<dbReference type="HAMAP" id="MF_00033">
    <property type="entry name" value="MurG"/>
    <property type="match status" value="1"/>
</dbReference>
<comment type="similarity">
    <text evidence="10">Belongs to the glycosyltransferase 28 family. MurG subfamily.</text>
</comment>
<dbReference type="PANTHER" id="PTHR21015:SF22">
    <property type="entry name" value="GLYCOSYLTRANSFERASE"/>
    <property type="match status" value="1"/>
</dbReference>
<dbReference type="Pfam" id="PF04101">
    <property type="entry name" value="Glyco_tran_28_C"/>
    <property type="match status" value="1"/>
</dbReference>
<comment type="function">
    <text evidence="10">Cell wall formation. Catalyzes the transfer of a GlcNAc subunit on undecaprenyl-pyrophosphoryl-MurNAc-pentapeptide (lipid intermediate I) to form undecaprenyl-pyrophosphoryl-MurNAc-(pentapeptide)GlcNAc (lipid intermediate II).</text>
</comment>
<dbReference type="GO" id="GO:0051301">
    <property type="term" value="P:cell division"/>
    <property type="evidence" value="ECO:0007669"/>
    <property type="project" value="UniProtKB-KW"/>
</dbReference>
<dbReference type="GO" id="GO:0051991">
    <property type="term" value="F:UDP-N-acetyl-D-glucosamine:N-acetylmuramoyl-L-alanyl-D-glutamyl-meso-2,6-diaminopimelyl-D-alanyl-D-alanine-diphosphoundecaprenol 4-beta-N-acetylglucosaminlytransferase activity"/>
    <property type="evidence" value="ECO:0007669"/>
    <property type="project" value="RHEA"/>
</dbReference>
<evidence type="ECO:0000313" key="14">
    <source>
        <dbReference type="Proteomes" id="UP000192678"/>
    </source>
</evidence>
<dbReference type="GO" id="GO:0071555">
    <property type="term" value="P:cell wall organization"/>
    <property type="evidence" value="ECO:0007669"/>
    <property type="project" value="UniProtKB-KW"/>
</dbReference>
<dbReference type="EC" id="2.4.1.227" evidence="10"/>
<evidence type="ECO:0000256" key="4">
    <source>
        <dbReference type="ARBA" id="ARBA00022679"/>
    </source>
</evidence>
<evidence type="ECO:0000256" key="3">
    <source>
        <dbReference type="ARBA" id="ARBA00022676"/>
    </source>
</evidence>
<dbReference type="InterPro" id="IPR004276">
    <property type="entry name" value="GlycoTrans_28_N"/>
</dbReference>
<evidence type="ECO:0000259" key="12">
    <source>
        <dbReference type="Pfam" id="PF04101"/>
    </source>
</evidence>
<dbReference type="InterPro" id="IPR007235">
    <property type="entry name" value="Glyco_trans_28_C"/>
</dbReference>
<keyword evidence="6 10" id="KW-0573">Peptidoglycan synthesis</keyword>
<comment type="pathway">
    <text evidence="10">Cell wall biogenesis; peptidoglycan biosynthesis.</text>
</comment>
<feature type="binding site" evidence="10">
    <location>
        <position position="300"/>
    </location>
    <ligand>
        <name>UDP-N-acetyl-alpha-D-glucosamine</name>
        <dbReference type="ChEBI" id="CHEBI:57705"/>
    </ligand>
</feature>
<dbReference type="GO" id="GO:0008360">
    <property type="term" value="P:regulation of cell shape"/>
    <property type="evidence" value="ECO:0007669"/>
    <property type="project" value="UniProtKB-KW"/>
</dbReference>
<feature type="binding site" evidence="10">
    <location>
        <position position="169"/>
    </location>
    <ligand>
        <name>UDP-N-acetyl-alpha-D-glucosamine</name>
        <dbReference type="ChEBI" id="CHEBI:57705"/>
    </ligand>
</feature>
<evidence type="ECO:0000256" key="9">
    <source>
        <dbReference type="ARBA" id="ARBA00023316"/>
    </source>
</evidence>
<evidence type="ECO:0000256" key="1">
    <source>
        <dbReference type="ARBA" id="ARBA00022475"/>
    </source>
</evidence>
<evidence type="ECO:0000313" key="13">
    <source>
        <dbReference type="EMBL" id="SMC99040.1"/>
    </source>
</evidence>
<dbReference type="NCBIfam" id="TIGR01133">
    <property type="entry name" value="murG"/>
    <property type="match status" value="1"/>
</dbReference>
<evidence type="ECO:0000259" key="11">
    <source>
        <dbReference type="Pfam" id="PF03033"/>
    </source>
</evidence>
<dbReference type="Proteomes" id="UP000192678">
    <property type="component" value="Unassembled WGS sequence"/>
</dbReference>
<dbReference type="InterPro" id="IPR006009">
    <property type="entry name" value="GlcNAc_MurG"/>
</dbReference>
<dbReference type="AlphaFoldDB" id="A0A1W2DNJ4"/>
<keyword evidence="2 10" id="KW-0132">Cell division</keyword>
<feature type="binding site" evidence="10">
    <location>
        <position position="128"/>
    </location>
    <ligand>
        <name>UDP-N-acetyl-alpha-D-glucosamine</name>
        <dbReference type="ChEBI" id="CHEBI:57705"/>
    </ligand>
</feature>
<keyword evidence="8 10" id="KW-0131">Cell cycle</keyword>
<dbReference type="PANTHER" id="PTHR21015">
    <property type="entry name" value="UDP-N-ACETYLGLUCOSAMINE--N-ACETYLMURAMYL-(PENTAPEPTIDE) PYROPHOSPHORYL-UNDECAPRENOL N-ACETYLGLUCOSAMINE TRANSFERASE 1"/>
    <property type="match status" value="1"/>
</dbReference>
<gene>
    <name evidence="10" type="primary">murG</name>
    <name evidence="13" type="ORF">SAMN04488101_107240</name>
</gene>